<dbReference type="GO" id="GO:0005634">
    <property type="term" value="C:nucleus"/>
    <property type="evidence" value="ECO:0007669"/>
    <property type="project" value="TreeGrafter"/>
</dbReference>
<evidence type="ECO:0000256" key="3">
    <source>
        <dbReference type="SAM" id="MobiDB-lite"/>
    </source>
</evidence>
<dbReference type="InterPro" id="IPR008978">
    <property type="entry name" value="HSP20-like_chaperone"/>
</dbReference>
<dbReference type="InterPro" id="IPR002068">
    <property type="entry name" value="A-crystallin/Hsp20_dom"/>
</dbReference>
<feature type="region of interest" description="Disordered" evidence="3">
    <location>
        <begin position="125"/>
        <end position="148"/>
    </location>
</feature>
<dbReference type="AlphaFoldDB" id="A0A0D8XT25"/>
<dbReference type="Pfam" id="PF00011">
    <property type="entry name" value="HSP20"/>
    <property type="match status" value="1"/>
</dbReference>
<evidence type="ECO:0000256" key="1">
    <source>
        <dbReference type="PROSITE-ProRule" id="PRU00285"/>
    </source>
</evidence>
<feature type="domain" description="SHSP" evidence="4">
    <location>
        <begin position="35"/>
        <end position="142"/>
    </location>
</feature>
<name>A0A0D8XT25_DICVI</name>
<dbReference type="SUPFAM" id="SSF49764">
    <property type="entry name" value="HSP20-like chaperones"/>
    <property type="match status" value="1"/>
</dbReference>
<dbReference type="PRINTS" id="PR00299">
    <property type="entry name" value="ACRYSTALLIN"/>
</dbReference>
<dbReference type="PANTHER" id="PTHR45640">
    <property type="entry name" value="HEAT SHOCK PROTEIN HSP-12.2-RELATED"/>
    <property type="match status" value="1"/>
</dbReference>
<dbReference type="OrthoDB" id="1431247at2759"/>
<dbReference type="STRING" id="29172.A0A0D8XT25"/>
<dbReference type="Gene3D" id="2.60.40.790">
    <property type="match status" value="1"/>
</dbReference>
<comment type="similarity">
    <text evidence="1 2">Belongs to the small heat shock protein (HSP20) family.</text>
</comment>
<evidence type="ECO:0000259" key="4">
    <source>
        <dbReference type="PROSITE" id="PS01031"/>
    </source>
</evidence>
<reference evidence="5 6" key="1">
    <citation type="submission" date="2013-11" db="EMBL/GenBank/DDBJ databases">
        <title>Draft genome of the bovine lungworm Dictyocaulus viviparus.</title>
        <authorList>
            <person name="Mitreva M."/>
        </authorList>
    </citation>
    <scope>NUCLEOTIDE SEQUENCE [LARGE SCALE GENOMIC DNA]</scope>
    <source>
        <strain evidence="5 6">HannoverDv2000</strain>
    </source>
</reference>
<sequence>MEAAHLPLLMNYLMRDLNRLENGACLHCGEDDKKTVLNVANKSQNTIDDEKKFAVTLNVSQFHPEELSVQLDGRELTVEGKQEQSTDDCYINRSFIRKWILPENVDLDSLRSQLDDKGHLCIEAPKHVDSGSQKKKIPISSPPSINHK</sequence>
<protein>
    <submittedName>
        <fullName evidence="5">Hsp20/alpha crystallin family protein</fullName>
    </submittedName>
</protein>
<dbReference type="PANTHER" id="PTHR45640:SF32">
    <property type="entry name" value="STRESS-INDUCED PROTEIN 1"/>
    <property type="match status" value="1"/>
</dbReference>
<proteinExistence type="inferred from homology"/>
<evidence type="ECO:0000256" key="2">
    <source>
        <dbReference type="RuleBase" id="RU003616"/>
    </source>
</evidence>
<gene>
    <name evidence="5" type="ORF">DICVIV_08414</name>
</gene>
<dbReference type="CDD" id="cd06526">
    <property type="entry name" value="metazoan_ACD"/>
    <property type="match status" value="1"/>
</dbReference>
<reference evidence="6" key="2">
    <citation type="journal article" date="2016" name="Sci. Rep.">
        <title>Dictyocaulus viviparus genome, variome and transcriptome elucidate lungworm biology and support future intervention.</title>
        <authorList>
            <person name="McNulty S.N."/>
            <person name="Strube C."/>
            <person name="Rosa B.A."/>
            <person name="Martin J.C."/>
            <person name="Tyagi R."/>
            <person name="Choi Y.J."/>
            <person name="Wang Q."/>
            <person name="Hallsworth Pepin K."/>
            <person name="Zhang X."/>
            <person name="Ozersky P."/>
            <person name="Wilson R.K."/>
            <person name="Sternberg P.W."/>
            <person name="Gasser R.B."/>
            <person name="Mitreva M."/>
        </authorList>
    </citation>
    <scope>NUCLEOTIDE SEQUENCE [LARGE SCALE GENOMIC DNA]</scope>
    <source>
        <strain evidence="6">HannoverDv2000</strain>
    </source>
</reference>
<dbReference type="PROSITE" id="PS01031">
    <property type="entry name" value="SHSP"/>
    <property type="match status" value="1"/>
</dbReference>
<evidence type="ECO:0000313" key="5">
    <source>
        <dbReference type="EMBL" id="KJH45536.1"/>
    </source>
</evidence>
<dbReference type="InterPro" id="IPR001436">
    <property type="entry name" value="Alpha-crystallin/sHSP_animal"/>
</dbReference>
<feature type="compositionally biased region" description="Low complexity" evidence="3">
    <location>
        <begin position="138"/>
        <end position="148"/>
    </location>
</feature>
<keyword evidence="6" id="KW-1185">Reference proteome</keyword>
<dbReference type="GO" id="GO:0005737">
    <property type="term" value="C:cytoplasm"/>
    <property type="evidence" value="ECO:0007669"/>
    <property type="project" value="TreeGrafter"/>
</dbReference>
<dbReference type="EMBL" id="KN716402">
    <property type="protein sequence ID" value="KJH45536.1"/>
    <property type="molecule type" value="Genomic_DNA"/>
</dbReference>
<organism evidence="5 6">
    <name type="scientific">Dictyocaulus viviparus</name>
    <name type="common">Bovine lungworm</name>
    <dbReference type="NCBI Taxonomy" id="29172"/>
    <lineage>
        <taxon>Eukaryota</taxon>
        <taxon>Metazoa</taxon>
        <taxon>Ecdysozoa</taxon>
        <taxon>Nematoda</taxon>
        <taxon>Chromadorea</taxon>
        <taxon>Rhabditida</taxon>
        <taxon>Rhabditina</taxon>
        <taxon>Rhabditomorpha</taxon>
        <taxon>Strongyloidea</taxon>
        <taxon>Metastrongylidae</taxon>
        <taxon>Dictyocaulus</taxon>
    </lineage>
</organism>
<dbReference type="GO" id="GO:0042026">
    <property type="term" value="P:protein refolding"/>
    <property type="evidence" value="ECO:0007669"/>
    <property type="project" value="TreeGrafter"/>
</dbReference>
<accession>A0A0D8XT25</accession>
<dbReference type="GO" id="GO:0036498">
    <property type="term" value="P:IRE1-mediated unfolded protein response"/>
    <property type="evidence" value="ECO:0007669"/>
    <property type="project" value="TreeGrafter"/>
</dbReference>
<evidence type="ECO:0000313" key="6">
    <source>
        <dbReference type="Proteomes" id="UP000053766"/>
    </source>
</evidence>
<dbReference type="GO" id="GO:0009408">
    <property type="term" value="P:response to heat"/>
    <property type="evidence" value="ECO:0007669"/>
    <property type="project" value="TreeGrafter"/>
</dbReference>
<dbReference type="GO" id="GO:0051082">
    <property type="term" value="F:unfolded protein binding"/>
    <property type="evidence" value="ECO:0007669"/>
    <property type="project" value="TreeGrafter"/>
</dbReference>
<dbReference type="Proteomes" id="UP000053766">
    <property type="component" value="Unassembled WGS sequence"/>
</dbReference>